<accession>A0A085LLU4</accession>
<protein>
    <submittedName>
        <fullName evidence="1">Uncharacterized protein</fullName>
    </submittedName>
</protein>
<dbReference type="EMBL" id="KL363408">
    <property type="protein sequence ID" value="KFD45940.1"/>
    <property type="molecule type" value="Genomic_DNA"/>
</dbReference>
<keyword evidence="2" id="KW-1185">Reference proteome</keyword>
<name>A0A085LLU4_9BILA</name>
<proteinExistence type="predicted"/>
<organism evidence="1 2">
    <name type="scientific">Trichuris suis</name>
    <name type="common">pig whipworm</name>
    <dbReference type="NCBI Taxonomy" id="68888"/>
    <lineage>
        <taxon>Eukaryota</taxon>
        <taxon>Metazoa</taxon>
        <taxon>Ecdysozoa</taxon>
        <taxon>Nematoda</taxon>
        <taxon>Enoplea</taxon>
        <taxon>Dorylaimia</taxon>
        <taxon>Trichinellida</taxon>
        <taxon>Trichuridae</taxon>
        <taxon>Trichuris</taxon>
    </lineage>
</organism>
<dbReference type="Proteomes" id="UP000030764">
    <property type="component" value="Unassembled WGS sequence"/>
</dbReference>
<reference evidence="1 2" key="1">
    <citation type="journal article" date="2014" name="Nat. Genet.">
        <title>Genome and transcriptome of the porcine whipworm Trichuris suis.</title>
        <authorList>
            <person name="Jex A.R."/>
            <person name="Nejsum P."/>
            <person name="Schwarz E.M."/>
            <person name="Hu L."/>
            <person name="Young N.D."/>
            <person name="Hall R.S."/>
            <person name="Korhonen P.K."/>
            <person name="Liao S."/>
            <person name="Thamsborg S."/>
            <person name="Xia J."/>
            <person name="Xu P."/>
            <person name="Wang S."/>
            <person name="Scheerlinck J.P."/>
            <person name="Hofmann A."/>
            <person name="Sternberg P.W."/>
            <person name="Wang J."/>
            <person name="Gasser R.B."/>
        </authorList>
    </citation>
    <scope>NUCLEOTIDE SEQUENCE [LARGE SCALE GENOMIC DNA]</scope>
    <source>
        <strain evidence="1">DCEP-RM93M</strain>
    </source>
</reference>
<evidence type="ECO:0000313" key="2">
    <source>
        <dbReference type="Proteomes" id="UP000030764"/>
    </source>
</evidence>
<dbReference type="AlphaFoldDB" id="A0A085LLU4"/>
<sequence>MYRRWNVAQIFRAKTDSKPGPQLQKNLARSRNVPIKKRNKKTPSNLGRLRAVHMGTLDFLKGWLHKTIYEALVKHIDVVTKAVCIAQKQGLRSKSTWLQARLTKKPPIPCRNIPHATTESELTTGVIILSTSPLSEKEKTTLKEGLNFVPTPEQSPFLDIIASVEDNLSSDHPQKATQIRRNLTTLILSHRFNTTRNLSRYEMNCLNQLKRQSNSIITKADKGNRVVILDRTTYI</sequence>
<gene>
    <name evidence="1" type="ORF">M513_13178</name>
</gene>
<evidence type="ECO:0000313" key="1">
    <source>
        <dbReference type="EMBL" id="KFD45940.1"/>
    </source>
</evidence>